<name>A0A2J9VJT6_VIBMI</name>
<proteinExistence type="predicted"/>
<dbReference type="KEGG" id="vmi:AL543_04485"/>
<dbReference type="AlphaFoldDB" id="A0A2J9VJT6"/>
<dbReference type="OrthoDB" id="5824496at2"/>
<gene>
    <name evidence="2" type="ORF">AL544_003640</name>
</gene>
<evidence type="ECO:0000313" key="2">
    <source>
        <dbReference type="EMBL" id="PNM64027.1"/>
    </source>
</evidence>
<evidence type="ECO:0000256" key="1">
    <source>
        <dbReference type="SAM" id="MobiDB-lite"/>
    </source>
</evidence>
<comment type="caution">
    <text evidence="2">The sequence shown here is derived from an EMBL/GenBank/DDBJ whole genome shotgun (WGS) entry which is preliminary data.</text>
</comment>
<organism evidence="2 3">
    <name type="scientific">Vibrio mimicus</name>
    <dbReference type="NCBI Taxonomy" id="674"/>
    <lineage>
        <taxon>Bacteria</taxon>
        <taxon>Pseudomonadati</taxon>
        <taxon>Pseudomonadota</taxon>
        <taxon>Gammaproteobacteria</taxon>
        <taxon>Vibrionales</taxon>
        <taxon>Vibrionaceae</taxon>
        <taxon>Vibrio</taxon>
    </lineage>
</organism>
<dbReference type="RefSeq" id="WP_001097327.1">
    <property type="nucleotide sequence ID" value="NZ_CAWMSS010000002.1"/>
</dbReference>
<sequence length="61" mass="7160">MNTRERIEAIEQEIYVACSEGDLDTVNLLEKQLEQLRGNEAPSSDEPYAPEGRDYWDNDWR</sequence>
<feature type="compositionally biased region" description="Basic and acidic residues" evidence="1">
    <location>
        <begin position="51"/>
        <end position="61"/>
    </location>
</feature>
<dbReference type="Proteomes" id="UP000053748">
    <property type="component" value="Unassembled WGS sequence"/>
</dbReference>
<feature type="region of interest" description="Disordered" evidence="1">
    <location>
        <begin position="36"/>
        <end position="61"/>
    </location>
</feature>
<keyword evidence="3" id="KW-1185">Reference proteome</keyword>
<reference evidence="2" key="1">
    <citation type="submission" date="2017-12" db="EMBL/GenBank/DDBJ databases">
        <title>FDA dAtabase for Regulatory Grade micrObial Sequences (FDA-ARGOS): Supporting development and validation of Infectious Disease Dx tests.</title>
        <authorList>
            <person name="Hoffmann M."/>
            <person name="Allard M."/>
            <person name="Evans P."/>
            <person name="Brown E."/>
            <person name="Tallon L.J."/>
            <person name="Sadzewicz L."/>
            <person name="Sengamalay N."/>
            <person name="Ott S."/>
            <person name="Godinez A."/>
            <person name="Nagaraj S."/>
            <person name="Vavikolanu K."/>
            <person name="Aluvathingal J."/>
            <person name="Nadendla S."/>
            <person name="Hobson J."/>
            <person name="Sichtig H."/>
        </authorList>
    </citation>
    <scope>NUCLEOTIDE SEQUENCE [LARGE SCALE GENOMIC DNA]</scope>
    <source>
        <strain evidence="2">FDAARGOS_113</strain>
    </source>
</reference>
<protein>
    <submittedName>
        <fullName evidence="2">Uncharacterized protein</fullName>
    </submittedName>
</protein>
<accession>A0A2J9VJT6</accession>
<dbReference type="EMBL" id="LOSJ02000001">
    <property type="protein sequence ID" value="PNM64027.1"/>
    <property type="molecule type" value="Genomic_DNA"/>
</dbReference>
<evidence type="ECO:0000313" key="3">
    <source>
        <dbReference type="Proteomes" id="UP000053748"/>
    </source>
</evidence>